<dbReference type="Gene3D" id="1.25.40.10">
    <property type="entry name" value="Tetratricopeptide repeat domain"/>
    <property type="match status" value="2"/>
</dbReference>
<dbReference type="Pfam" id="PF13191">
    <property type="entry name" value="AAA_16"/>
    <property type="match status" value="1"/>
</dbReference>
<dbReference type="PANTHER" id="PTHR16305:SF35">
    <property type="entry name" value="TRANSCRIPTIONAL ACTIVATOR DOMAIN"/>
    <property type="match status" value="1"/>
</dbReference>
<protein>
    <submittedName>
        <fullName evidence="4">LuxR family transcriptional regulator</fullName>
    </submittedName>
</protein>
<name>A0ABQ4CNZ6_9ACTN</name>
<dbReference type="SUPFAM" id="SSF46894">
    <property type="entry name" value="C-terminal effector domain of the bipartite response regulators"/>
    <property type="match status" value="1"/>
</dbReference>
<accession>A0ABQ4CNZ6</accession>
<dbReference type="InterPro" id="IPR000792">
    <property type="entry name" value="Tscrpt_reg_LuxR_C"/>
</dbReference>
<dbReference type="InterPro" id="IPR011990">
    <property type="entry name" value="TPR-like_helical_dom_sf"/>
</dbReference>
<proteinExistence type="predicted"/>
<dbReference type="InterPro" id="IPR027417">
    <property type="entry name" value="P-loop_NTPase"/>
</dbReference>
<dbReference type="InterPro" id="IPR016032">
    <property type="entry name" value="Sig_transdc_resp-reg_C-effctor"/>
</dbReference>
<keyword evidence="2" id="KW-0067">ATP-binding</keyword>
<organism evidence="4 5">
    <name type="scientific">Asanoa siamensis</name>
    <dbReference type="NCBI Taxonomy" id="926357"/>
    <lineage>
        <taxon>Bacteria</taxon>
        <taxon>Bacillati</taxon>
        <taxon>Actinomycetota</taxon>
        <taxon>Actinomycetes</taxon>
        <taxon>Micromonosporales</taxon>
        <taxon>Micromonosporaceae</taxon>
        <taxon>Asanoa</taxon>
    </lineage>
</organism>
<dbReference type="PANTHER" id="PTHR16305">
    <property type="entry name" value="TESTICULAR SOLUBLE ADENYLYL CYCLASE"/>
    <property type="match status" value="1"/>
</dbReference>
<dbReference type="EMBL" id="BONE01000017">
    <property type="protein sequence ID" value="GIF73000.1"/>
    <property type="molecule type" value="Genomic_DNA"/>
</dbReference>
<dbReference type="PROSITE" id="PS50043">
    <property type="entry name" value="HTH_LUXR_2"/>
    <property type="match status" value="1"/>
</dbReference>
<dbReference type="SUPFAM" id="SSF48452">
    <property type="entry name" value="TPR-like"/>
    <property type="match status" value="1"/>
</dbReference>
<dbReference type="SMART" id="SM00421">
    <property type="entry name" value="HTH_LUXR"/>
    <property type="match status" value="1"/>
</dbReference>
<evidence type="ECO:0000313" key="4">
    <source>
        <dbReference type="EMBL" id="GIF73000.1"/>
    </source>
</evidence>
<evidence type="ECO:0000256" key="2">
    <source>
        <dbReference type="ARBA" id="ARBA00022840"/>
    </source>
</evidence>
<keyword evidence="1" id="KW-0547">Nucleotide-binding</keyword>
<dbReference type="Gene3D" id="1.10.10.10">
    <property type="entry name" value="Winged helix-like DNA-binding domain superfamily/Winged helix DNA-binding domain"/>
    <property type="match status" value="1"/>
</dbReference>
<evidence type="ECO:0000259" key="3">
    <source>
        <dbReference type="PROSITE" id="PS50043"/>
    </source>
</evidence>
<sequence>MLAGESVFVGRANELATLQRRLSEVRLGTARTVLVGGRLGVGKSQLLSRFAVEARQSGAQVLSGACEPHFGNPMPYGPLLEVLETFGRAHGARAADLGGPAYTKLSAFFDLESDATWTPHHVFLAVRRMLEHIGARAPVVLIIEDLHWADPSTLDLVRHLAQADPDGRPLLLVASYRPPLRDDPLWQLFAGTTFLRRTERFELPVFESAEIRGLIAATVAGRVDPRLVERCLLWSGGVPLFAEQLITNGALTGGDDDIEVPPDLRSVMLAPLRELGPDARKVLRVAAVAGRAMSRRLLGAVSGLPAETLGDALQECADRQLLVARRGEDVYRFAHVLLREAVYEDTVPDTRVRLHVAMAEALAADPRLCVTEGSAAAEQANHWYQAGSWPQALTFAVQAGRAAARTLAFGSAKAQFDRALELWPTVDDAEGRAGVSRSRLLADAAEAARWSRQVGRAVTLVEEAIAAADDGRLGELQERRATYLWEAGRRAESVAAFQEADALLAGSPPSAVHARVLAALALARMQNGQYVEGGRIAEAALAMATEVAAEAERGRALNVSGLGLGMRREPGGEERLRAALDIARSVNHIEDLLRAYGNLGLILEEAGRLRESAEVTTEGLAEARRLGLADTRQGTILANNSSAALVLLGDWEDAEKIITEVTLDHPVAESLYPRLTLAEIKVGRGDYAQAGKLLASIDEVPLPADPRFVGPLHVVRAELALAAGDLARAADEVLRGVDAVSGGENALELLRLCAVGMRCAADWAATEPGRAAGLGDRLANAAWAPGQRPSTDEVRRIVELCAVERQRIRGADTAPGWKVVADGWAALDRPYPAAYARWRQARAAYAAGDRDGAREPARNAYRAATSLDAGPLRDRVHALAGKLGMDLADRPVSALRPYGLAAVEFETLRLLYEGKNAAEIATVRGVSRRTVETQFRKVYAKLDVHKAIEAIARARDEKLFG</sequence>
<feature type="domain" description="HTH luxR-type" evidence="3">
    <location>
        <begin position="897"/>
        <end position="958"/>
    </location>
</feature>
<gene>
    <name evidence="4" type="ORF">Asi02nite_25180</name>
</gene>
<comment type="caution">
    <text evidence="4">The sequence shown here is derived from an EMBL/GenBank/DDBJ whole genome shotgun (WGS) entry which is preliminary data.</text>
</comment>
<keyword evidence="5" id="KW-1185">Reference proteome</keyword>
<dbReference type="InterPro" id="IPR041664">
    <property type="entry name" value="AAA_16"/>
</dbReference>
<dbReference type="CDD" id="cd06170">
    <property type="entry name" value="LuxR_C_like"/>
    <property type="match status" value="1"/>
</dbReference>
<evidence type="ECO:0000313" key="5">
    <source>
        <dbReference type="Proteomes" id="UP000604117"/>
    </source>
</evidence>
<dbReference type="InterPro" id="IPR036388">
    <property type="entry name" value="WH-like_DNA-bd_sf"/>
</dbReference>
<dbReference type="Pfam" id="PF00196">
    <property type="entry name" value="GerE"/>
    <property type="match status" value="1"/>
</dbReference>
<dbReference type="SUPFAM" id="SSF52540">
    <property type="entry name" value="P-loop containing nucleoside triphosphate hydrolases"/>
    <property type="match status" value="1"/>
</dbReference>
<dbReference type="RefSeq" id="WP_203712738.1">
    <property type="nucleotide sequence ID" value="NZ_BONE01000017.1"/>
</dbReference>
<evidence type="ECO:0000256" key="1">
    <source>
        <dbReference type="ARBA" id="ARBA00022741"/>
    </source>
</evidence>
<dbReference type="Proteomes" id="UP000604117">
    <property type="component" value="Unassembled WGS sequence"/>
</dbReference>
<reference evidence="4 5" key="1">
    <citation type="submission" date="2021-01" db="EMBL/GenBank/DDBJ databases">
        <title>Whole genome shotgun sequence of Asanoa siamensis NBRC 107932.</title>
        <authorList>
            <person name="Komaki H."/>
            <person name="Tamura T."/>
        </authorList>
    </citation>
    <scope>NUCLEOTIDE SEQUENCE [LARGE SCALE GENOMIC DNA]</scope>
    <source>
        <strain evidence="4 5">NBRC 107932</strain>
    </source>
</reference>